<comment type="caution">
    <text evidence="5">The sequence shown here is derived from an EMBL/GenBank/DDBJ whole genome shotgun (WGS) entry which is preliminary data.</text>
</comment>
<evidence type="ECO:0000313" key="5">
    <source>
        <dbReference type="EMBL" id="OSI20409.1"/>
    </source>
</evidence>
<dbReference type="Pfam" id="PF26078">
    <property type="entry name" value="Baseplate_J_M"/>
    <property type="match status" value="1"/>
</dbReference>
<dbReference type="EMBL" id="MTAB01000015">
    <property type="protein sequence ID" value="OSI20409.1"/>
    <property type="molecule type" value="Genomic_DNA"/>
</dbReference>
<dbReference type="InterPro" id="IPR058530">
    <property type="entry name" value="Baseplate_J-like_C"/>
</dbReference>
<protein>
    <submittedName>
        <fullName evidence="5">Uncharacterized protein</fullName>
    </submittedName>
</protein>
<comment type="similarity">
    <text evidence="1">Belongs to the Mu gp47/PBSX XkdT family.</text>
</comment>
<proteinExistence type="inferred from homology"/>
<dbReference type="RefSeq" id="WP_085359576.1">
    <property type="nucleotide sequence ID" value="NZ_MTAB01000015.1"/>
</dbReference>
<sequence>MPYDTESLAELNRRLQSELPLSGSGEVLRRNLYTPFSRALAGAVHGLHGHIEWRVKQMFPQTCDDDVLETLHAPLWLGSGRLPAVPASGKATIKGNRGVSIPKGTLLNRRDGAVFIVKTGVTIPSSGTVAVELIAETAGVNGNTDAGEKLTIANTISGVESEVTTSGIAGGSDMESIASLRERIIESRKNGRDVGRTSDWARWTKEVPGVTRVWPAPKLSGIGTVTVYIMRDNDTRPYPQGAELQAVQKHLEHSGLPFGEIYVVAPTPRNVDFRIKIIPDTPEVRQAVQTALANLLQESAAPVAYDRHGDLALPAKGHTIPRSHITQAISNAVGEYDHQLIAPAADITFEVGQLATMGNIQWIT</sequence>
<dbReference type="Pfam" id="PF04865">
    <property type="entry name" value="Baseplate_J"/>
    <property type="match status" value="1"/>
</dbReference>
<evidence type="ECO:0000313" key="6">
    <source>
        <dbReference type="Proteomes" id="UP000193303"/>
    </source>
</evidence>
<dbReference type="InterPro" id="IPR006949">
    <property type="entry name" value="Barrel_Baseplate_J-like"/>
</dbReference>
<evidence type="ECO:0000259" key="3">
    <source>
        <dbReference type="Pfam" id="PF26078"/>
    </source>
</evidence>
<dbReference type="OrthoDB" id="7565172at2"/>
<dbReference type="PANTHER" id="PTHR37829">
    <property type="entry name" value="PHAGE-LIKE ELEMENT PBSX PROTEIN XKDT"/>
    <property type="match status" value="1"/>
</dbReference>
<feature type="domain" description="Baseplate J-like central" evidence="3">
    <location>
        <begin position="195"/>
        <end position="254"/>
    </location>
</feature>
<gene>
    <name evidence="5" type="ORF">BV912_07510</name>
</gene>
<feature type="domain" description="Baseplate J-like C-terminal" evidence="4">
    <location>
        <begin position="271"/>
        <end position="363"/>
    </location>
</feature>
<feature type="domain" description="Baseplate protein J-like barrel" evidence="2">
    <location>
        <begin position="91"/>
        <end position="171"/>
    </location>
</feature>
<accession>A0A1X3DIN8</accession>
<dbReference type="InterPro" id="IPR058531">
    <property type="entry name" value="Baseplate_J_M"/>
</dbReference>
<dbReference type="InterPro" id="IPR052399">
    <property type="entry name" value="Phage_Baseplate_Assmbl_Protein"/>
</dbReference>
<evidence type="ECO:0000256" key="1">
    <source>
        <dbReference type="ARBA" id="ARBA00038087"/>
    </source>
</evidence>
<organism evidence="5 6">
    <name type="scientific">Neisseria dumasiana</name>
    <dbReference type="NCBI Taxonomy" id="1931275"/>
    <lineage>
        <taxon>Bacteria</taxon>
        <taxon>Pseudomonadati</taxon>
        <taxon>Pseudomonadota</taxon>
        <taxon>Betaproteobacteria</taxon>
        <taxon>Neisseriales</taxon>
        <taxon>Neisseriaceae</taxon>
        <taxon>Neisseria</taxon>
    </lineage>
</organism>
<name>A0A1X3DIN8_9NEIS</name>
<evidence type="ECO:0000259" key="4">
    <source>
        <dbReference type="Pfam" id="PF26079"/>
    </source>
</evidence>
<dbReference type="Proteomes" id="UP000193303">
    <property type="component" value="Unassembled WGS sequence"/>
</dbReference>
<reference evidence="6" key="1">
    <citation type="submission" date="2017-01" db="EMBL/GenBank/DDBJ databases">
        <authorList>
            <person name="Mah S.A."/>
            <person name="Swanson W.J."/>
            <person name="Moy G.W."/>
            <person name="Vacquier V.D."/>
        </authorList>
    </citation>
    <scope>NUCLEOTIDE SEQUENCE [LARGE SCALE GENOMIC DNA]</scope>
    <source>
        <strain evidence="6">124861</strain>
    </source>
</reference>
<dbReference type="PANTHER" id="PTHR37829:SF3">
    <property type="entry name" value="PROTEIN JAYE-RELATED"/>
    <property type="match status" value="1"/>
</dbReference>
<dbReference type="AlphaFoldDB" id="A0A1X3DIN8"/>
<dbReference type="Pfam" id="PF26079">
    <property type="entry name" value="Baseplate_J_C"/>
    <property type="match status" value="1"/>
</dbReference>
<evidence type="ECO:0000259" key="2">
    <source>
        <dbReference type="Pfam" id="PF04865"/>
    </source>
</evidence>